<feature type="compositionally biased region" description="Basic and acidic residues" evidence="1">
    <location>
        <begin position="617"/>
        <end position="627"/>
    </location>
</feature>
<evidence type="ECO:0000259" key="2">
    <source>
        <dbReference type="Pfam" id="PF10406"/>
    </source>
</evidence>
<dbReference type="InterPro" id="IPR019473">
    <property type="entry name" value="TFIID_su8_C"/>
</dbReference>
<dbReference type="EMBL" id="JAWIZZ010000045">
    <property type="protein sequence ID" value="KAK5780214.1"/>
    <property type="molecule type" value="Genomic_DNA"/>
</dbReference>
<name>A0AAN7W355_9SACH</name>
<dbReference type="AlphaFoldDB" id="A0AAN7W355"/>
<feature type="region of interest" description="Disordered" evidence="1">
    <location>
        <begin position="263"/>
        <end position="295"/>
    </location>
</feature>
<proteinExistence type="predicted"/>
<dbReference type="Proteomes" id="UP001306508">
    <property type="component" value="Unassembled WGS sequence"/>
</dbReference>
<feature type="compositionally biased region" description="Polar residues" evidence="1">
    <location>
        <begin position="263"/>
        <end position="274"/>
    </location>
</feature>
<evidence type="ECO:0000313" key="4">
    <source>
        <dbReference type="Proteomes" id="UP001306508"/>
    </source>
</evidence>
<feature type="compositionally biased region" description="Polar residues" evidence="1">
    <location>
        <begin position="554"/>
        <end position="577"/>
    </location>
</feature>
<feature type="domain" description="Transcription factor TFIID subunit 8 C-terminal" evidence="2">
    <location>
        <begin position="202"/>
        <end position="244"/>
    </location>
</feature>
<keyword evidence="4" id="KW-1185">Reference proteome</keyword>
<feature type="compositionally biased region" description="Low complexity" evidence="1">
    <location>
        <begin position="533"/>
        <end position="553"/>
    </location>
</feature>
<evidence type="ECO:0000256" key="1">
    <source>
        <dbReference type="SAM" id="MobiDB-lite"/>
    </source>
</evidence>
<evidence type="ECO:0000313" key="3">
    <source>
        <dbReference type="EMBL" id="KAK5780214.1"/>
    </source>
</evidence>
<feature type="region of interest" description="Disordered" evidence="1">
    <location>
        <begin position="505"/>
        <end position="627"/>
    </location>
</feature>
<sequence>MGSPSINEIQKPDPNANSPIDSNINNLLVKSIALHLKLLLRDSNVKFSKIAFLQLIDLIKFQLNDLIKNLNRIMLLQRRLLVSNDDLNIWLNGYNIHPYDLYKNIQLNNFLKDERLNSGYGNINSNTTNIVDFILHPPSHSTVPESTSTNIDNLLRDQILINKHLNLNNLIPNDTDTTSTSTSNKDANNTFTNPIFNCNINLPELPPDHTYKFTPQFTNFVTDERIIKKNLFNESKIGELTLLHYLTSIKNYQNDLDYYSLNEDTTPTIVNDSNDNSKEKEEEEEEEKQQQQHEQIDDEMLALFGSVQSNTKSYINHDFNFYYNRKSFNIAKYSQIRINLEKKRVENFELNSIMNTKNPIFNLIHELKQHDISSNTSKDDQLSENDSLNEFRIKTSFDNKKINGILEDDLNKFIMSQRSLRAKKKIVMKKAIKERDKRISQIREQIIERERKENELKTLALLKNQQLANSKVLEKVKSVTPDLKIPNVHLKSSIIPTEILVGGSATNANGDEDDDELGLFGGLESSDDNDESIPNTHGTNTTNTIINEKTLNTSNTQNDQITNNSLPDPTSDSTPTINHDKEINKNHTTTASSGSISIEHTLTEPPELIKSPTETDLNNKETSKVNE</sequence>
<dbReference type="Pfam" id="PF10406">
    <property type="entry name" value="TAF8_C"/>
    <property type="match status" value="1"/>
</dbReference>
<accession>A0AAN7W355</accession>
<protein>
    <recommendedName>
        <fullName evidence="2">Transcription factor TFIID subunit 8 C-terminal domain-containing protein</fullName>
    </recommendedName>
</protein>
<comment type="caution">
    <text evidence="3">The sequence shown here is derived from an EMBL/GenBank/DDBJ whole genome shotgun (WGS) entry which is preliminary data.</text>
</comment>
<feature type="compositionally biased region" description="Polar residues" evidence="1">
    <location>
        <begin position="586"/>
        <end position="600"/>
    </location>
</feature>
<organism evidence="3 4">
    <name type="scientific">Arxiozyma heterogenica</name>
    <dbReference type="NCBI Taxonomy" id="278026"/>
    <lineage>
        <taxon>Eukaryota</taxon>
        <taxon>Fungi</taxon>
        <taxon>Dikarya</taxon>
        <taxon>Ascomycota</taxon>
        <taxon>Saccharomycotina</taxon>
        <taxon>Saccharomycetes</taxon>
        <taxon>Saccharomycetales</taxon>
        <taxon>Saccharomycetaceae</taxon>
        <taxon>Arxiozyma</taxon>
    </lineage>
</organism>
<gene>
    <name evidence="3" type="ORF">RI543_002759</name>
</gene>
<reference evidence="4" key="1">
    <citation type="submission" date="2023-07" db="EMBL/GenBank/DDBJ databases">
        <title>A draft genome of Kazachstania heterogenica Y-27499.</title>
        <authorList>
            <person name="Donic C."/>
            <person name="Kralova J.S."/>
            <person name="Fidel L."/>
            <person name="Ben-Dor S."/>
            <person name="Jung S."/>
        </authorList>
    </citation>
    <scope>NUCLEOTIDE SEQUENCE [LARGE SCALE GENOMIC DNA]</scope>
    <source>
        <strain evidence="4">Y27499</strain>
    </source>
</reference>
<dbReference type="CDD" id="cd08049">
    <property type="entry name" value="TAF8"/>
    <property type="match status" value="1"/>
</dbReference>